<keyword evidence="3 8" id="KW-0808">Transferase</keyword>
<organism evidence="10 11">
    <name type="scientific">Euhalothece natronophila Z-M001</name>
    <dbReference type="NCBI Taxonomy" id="522448"/>
    <lineage>
        <taxon>Bacteria</taxon>
        <taxon>Bacillati</taxon>
        <taxon>Cyanobacteriota</taxon>
        <taxon>Cyanophyceae</taxon>
        <taxon>Oscillatoriophycideae</taxon>
        <taxon>Chroococcales</taxon>
        <taxon>Halothecacae</taxon>
        <taxon>Halothece cluster</taxon>
        <taxon>Euhalothece</taxon>
    </lineage>
</organism>
<dbReference type="AlphaFoldDB" id="A0A5B8NLH5"/>
<dbReference type="InterPro" id="IPR035996">
    <property type="entry name" value="4pyrrol_Methylase_sf"/>
</dbReference>
<dbReference type="GO" id="GO:0004851">
    <property type="term" value="F:uroporphyrin-III C-methyltransferase activity"/>
    <property type="evidence" value="ECO:0007669"/>
    <property type="project" value="UniProtKB-EC"/>
</dbReference>
<dbReference type="NCBIfam" id="NF004790">
    <property type="entry name" value="PRK06136.1"/>
    <property type="match status" value="1"/>
</dbReference>
<dbReference type="SUPFAM" id="SSF53790">
    <property type="entry name" value="Tetrapyrrole methylase"/>
    <property type="match status" value="1"/>
</dbReference>
<comment type="function">
    <text evidence="7">Catalyzes the two successive C-2 and C-7 methylation reactions involved in the conversion of uroporphyrinogen III to precorrin-2 via the intermediate formation of precorrin-1. It is a step in the biosynthesis of both cobalamin (vitamin B12) and siroheme.</text>
</comment>
<dbReference type="PANTHER" id="PTHR45790">
    <property type="entry name" value="SIROHEME SYNTHASE-RELATED"/>
    <property type="match status" value="1"/>
</dbReference>
<dbReference type="CDD" id="cd11642">
    <property type="entry name" value="SUMT"/>
    <property type="match status" value="1"/>
</dbReference>
<sequence>MKIYLMGAGLGKKEYLTQQAKNILYETEVLIYDALVDEAVLELIPDTCKQIYVGKRGGKPSTSQSEINNILVSYAKQGKKVVRLKNGDPFIFGRAREEIQALKAVGCKVEIIPGLSSAITAPLLAGIPLTDKFLSRSFTVITAHEPDQLDWNALARIDTLIILMGGRNLATIVERLLQEGKQLSFPIAIIRSAGTDEQKVWVGTLQTIVEQTKGEKLSPTVMVIGEVVNLRIN</sequence>
<evidence type="ECO:0000256" key="5">
    <source>
        <dbReference type="ARBA" id="ARBA00023244"/>
    </source>
</evidence>
<dbReference type="InterPro" id="IPR014776">
    <property type="entry name" value="4pyrrole_Mease_sub2"/>
</dbReference>
<dbReference type="PROSITE" id="PS00840">
    <property type="entry name" value="SUMT_2"/>
    <property type="match status" value="1"/>
</dbReference>
<keyword evidence="5" id="KW-0627">Porphyrin biosynthesis</keyword>
<keyword evidence="11" id="KW-1185">Reference proteome</keyword>
<dbReference type="Gene3D" id="3.30.950.10">
    <property type="entry name" value="Methyltransferase, Cobalt-precorrin-4 Transmethylase, Domain 2"/>
    <property type="match status" value="1"/>
</dbReference>
<dbReference type="Proteomes" id="UP000318453">
    <property type="component" value="Chromosome"/>
</dbReference>
<dbReference type="InterPro" id="IPR006366">
    <property type="entry name" value="CobA/CysG_C"/>
</dbReference>
<dbReference type="PANTHER" id="PTHR45790:SF3">
    <property type="entry name" value="S-ADENOSYL-L-METHIONINE-DEPENDENT UROPORPHYRINOGEN III METHYLTRANSFERASE, CHLOROPLASTIC"/>
    <property type="match status" value="1"/>
</dbReference>
<dbReference type="EC" id="2.1.1.107" evidence="1"/>
<dbReference type="InterPro" id="IPR014777">
    <property type="entry name" value="4pyrrole_Mease_sub1"/>
</dbReference>
<evidence type="ECO:0000259" key="9">
    <source>
        <dbReference type="Pfam" id="PF00590"/>
    </source>
</evidence>
<keyword evidence="4" id="KW-0949">S-adenosyl-L-methionine</keyword>
<dbReference type="EMBL" id="CP042326">
    <property type="protein sequence ID" value="QDZ39381.1"/>
    <property type="molecule type" value="Genomic_DNA"/>
</dbReference>
<evidence type="ECO:0000256" key="4">
    <source>
        <dbReference type="ARBA" id="ARBA00022691"/>
    </source>
</evidence>
<dbReference type="RefSeq" id="WP_146294984.1">
    <property type="nucleotide sequence ID" value="NZ_CP042326.1"/>
</dbReference>
<evidence type="ECO:0000256" key="3">
    <source>
        <dbReference type="ARBA" id="ARBA00022679"/>
    </source>
</evidence>
<keyword evidence="2 8" id="KW-0489">Methyltransferase</keyword>
<proteinExistence type="inferred from homology"/>
<dbReference type="FunFam" id="3.40.1010.10:FF:000001">
    <property type="entry name" value="Siroheme synthase"/>
    <property type="match status" value="1"/>
</dbReference>
<evidence type="ECO:0000256" key="6">
    <source>
        <dbReference type="ARBA" id="ARBA00023444"/>
    </source>
</evidence>
<dbReference type="NCBIfam" id="TIGR01469">
    <property type="entry name" value="cobA_cysG_Cterm"/>
    <property type="match status" value="1"/>
</dbReference>
<protein>
    <recommendedName>
        <fullName evidence="1">uroporphyrinogen-III C-methyltransferase</fullName>
        <ecNumber evidence="1">2.1.1.107</ecNumber>
    </recommendedName>
</protein>
<evidence type="ECO:0000256" key="7">
    <source>
        <dbReference type="ARBA" id="ARBA00054030"/>
    </source>
</evidence>
<name>A0A5B8NLH5_9CHRO</name>
<dbReference type="InterPro" id="IPR000878">
    <property type="entry name" value="4pyrrol_Mease"/>
</dbReference>
<evidence type="ECO:0000313" key="10">
    <source>
        <dbReference type="EMBL" id="QDZ39381.1"/>
    </source>
</evidence>
<dbReference type="Pfam" id="PF00590">
    <property type="entry name" value="TP_methylase"/>
    <property type="match status" value="1"/>
</dbReference>
<reference evidence="10" key="1">
    <citation type="submission" date="2019-08" db="EMBL/GenBank/DDBJ databases">
        <title>Carotenoids and Carotenoid Binding Proteins in the Halophilic Cyanobacterium Euhalothece sp. ZM00.</title>
        <authorList>
            <person name="Cho S.M."/>
            <person name="Song J.Y."/>
            <person name="Park Y.-I."/>
        </authorList>
    </citation>
    <scope>NUCLEOTIDE SEQUENCE [LARGE SCALE GENOMIC DNA]</scope>
    <source>
        <strain evidence="10">Z-M001</strain>
    </source>
</reference>
<dbReference type="InterPro" id="IPR003043">
    <property type="entry name" value="Uropor_MeTrfase_CS"/>
</dbReference>
<dbReference type="KEGG" id="enn:FRE64_05235"/>
<evidence type="ECO:0000256" key="2">
    <source>
        <dbReference type="ARBA" id="ARBA00022603"/>
    </source>
</evidence>
<dbReference type="GO" id="GO:0032259">
    <property type="term" value="P:methylation"/>
    <property type="evidence" value="ECO:0007669"/>
    <property type="project" value="UniProtKB-KW"/>
</dbReference>
<dbReference type="InterPro" id="IPR050161">
    <property type="entry name" value="Siro_Cobalamin_biosynth"/>
</dbReference>
<evidence type="ECO:0000256" key="1">
    <source>
        <dbReference type="ARBA" id="ARBA00012162"/>
    </source>
</evidence>
<evidence type="ECO:0000256" key="8">
    <source>
        <dbReference type="RuleBase" id="RU003960"/>
    </source>
</evidence>
<feature type="domain" description="Tetrapyrrole methylase" evidence="9">
    <location>
        <begin position="2"/>
        <end position="208"/>
    </location>
</feature>
<gene>
    <name evidence="10" type="primary">cobA</name>
    <name evidence="10" type="ORF">FRE64_05235</name>
</gene>
<evidence type="ECO:0000313" key="11">
    <source>
        <dbReference type="Proteomes" id="UP000318453"/>
    </source>
</evidence>
<accession>A0A5B8NLH5</accession>
<comment type="pathway">
    <text evidence="6">Porphyrin-containing compound metabolism.</text>
</comment>
<dbReference type="OrthoDB" id="9815856at2"/>
<dbReference type="Gene3D" id="3.40.1010.10">
    <property type="entry name" value="Cobalt-precorrin-4 Transmethylase, Domain 1"/>
    <property type="match status" value="1"/>
</dbReference>
<comment type="similarity">
    <text evidence="8">Belongs to the precorrin methyltransferase family.</text>
</comment>
<dbReference type="GO" id="GO:0019354">
    <property type="term" value="P:siroheme biosynthetic process"/>
    <property type="evidence" value="ECO:0007669"/>
    <property type="project" value="InterPro"/>
</dbReference>